<dbReference type="InterPro" id="IPR051217">
    <property type="entry name" value="Insect_Cuticle_Struc_Prot"/>
</dbReference>
<evidence type="ECO:0000313" key="4">
    <source>
        <dbReference type="EMBL" id="CAH0557234.1"/>
    </source>
</evidence>
<dbReference type="PRINTS" id="PR00947">
    <property type="entry name" value="CUTICLE"/>
</dbReference>
<evidence type="ECO:0000256" key="3">
    <source>
        <dbReference type="SAM" id="SignalP"/>
    </source>
</evidence>
<dbReference type="Proteomes" id="UP001154078">
    <property type="component" value="Chromosome 5"/>
</dbReference>
<evidence type="ECO:0000256" key="1">
    <source>
        <dbReference type="ARBA" id="ARBA00022460"/>
    </source>
</evidence>
<protein>
    <submittedName>
        <fullName evidence="4">Uncharacterized protein</fullName>
    </submittedName>
</protein>
<dbReference type="InterPro" id="IPR000618">
    <property type="entry name" value="Insect_cuticle"/>
</dbReference>
<accession>A0A9P0B7Z1</accession>
<dbReference type="GO" id="GO:0042302">
    <property type="term" value="F:structural constituent of cuticle"/>
    <property type="evidence" value="ECO:0007669"/>
    <property type="project" value="UniProtKB-UniRule"/>
</dbReference>
<keyword evidence="3" id="KW-0732">Signal</keyword>
<feature type="signal peptide" evidence="3">
    <location>
        <begin position="1"/>
        <end position="17"/>
    </location>
</feature>
<sequence length="261" mass="27636">MLTKILCVFSLVALASAGLYSPHAYSNVAHTAPVLTHAAPVLAHAHHDVDYYAHPKYEYSYGVQDAHTGDHKSQHEERDGDVVKGYYTVAEPDGTLRTVHYTADDHNGFNAIVALAAIVACSHAGIIGGHGGYGGYGAYVSAPIAYSAPLIKAAPVVAVAAPVVKTSVDYYAHPKYEFNYGVADAHTGDHKSQHEVRDGDVVKGSYTVAEPDGTLRTVHYTADDHNGFNAVVTRTGHAVHPVAIKTVAVAPIALGHGHGYH</sequence>
<dbReference type="OrthoDB" id="8192957at2759"/>
<dbReference type="GO" id="GO:0005615">
    <property type="term" value="C:extracellular space"/>
    <property type="evidence" value="ECO:0007669"/>
    <property type="project" value="TreeGrafter"/>
</dbReference>
<dbReference type="GO" id="GO:0031012">
    <property type="term" value="C:extracellular matrix"/>
    <property type="evidence" value="ECO:0007669"/>
    <property type="project" value="TreeGrafter"/>
</dbReference>
<keyword evidence="5" id="KW-1185">Reference proteome</keyword>
<dbReference type="AlphaFoldDB" id="A0A9P0B7Z1"/>
<dbReference type="EMBL" id="OV121136">
    <property type="protein sequence ID" value="CAH0557234.1"/>
    <property type="molecule type" value="Genomic_DNA"/>
</dbReference>
<reference evidence="4" key="1">
    <citation type="submission" date="2021-12" db="EMBL/GenBank/DDBJ databases">
        <authorList>
            <person name="King R."/>
        </authorList>
    </citation>
    <scope>NUCLEOTIDE SEQUENCE</scope>
</reference>
<evidence type="ECO:0000313" key="5">
    <source>
        <dbReference type="Proteomes" id="UP001154078"/>
    </source>
</evidence>
<keyword evidence="1 2" id="KW-0193">Cuticle</keyword>
<dbReference type="Pfam" id="PF00379">
    <property type="entry name" value="Chitin_bind_4"/>
    <property type="match status" value="2"/>
</dbReference>
<feature type="chain" id="PRO_5040482695" evidence="3">
    <location>
        <begin position="18"/>
        <end position="261"/>
    </location>
</feature>
<name>A0A9P0B7Z1_BRAAE</name>
<dbReference type="PROSITE" id="PS51155">
    <property type="entry name" value="CHIT_BIND_RR_2"/>
    <property type="match status" value="2"/>
</dbReference>
<organism evidence="4 5">
    <name type="scientific">Brassicogethes aeneus</name>
    <name type="common">Rape pollen beetle</name>
    <name type="synonym">Meligethes aeneus</name>
    <dbReference type="NCBI Taxonomy" id="1431903"/>
    <lineage>
        <taxon>Eukaryota</taxon>
        <taxon>Metazoa</taxon>
        <taxon>Ecdysozoa</taxon>
        <taxon>Arthropoda</taxon>
        <taxon>Hexapoda</taxon>
        <taxon>Insecta</taxon>
        <taxon>Pterygota</taxon>
        <taxon>Neoptera</taxon>
        <taxon>Endopterygota</taxon>
        <taxon>Coleoptera</taxon>
        <taxon>Polyphaga</taxon>
        <taxon>Cucujiformia</taxon>
        <taxon>Nitidulidae</taxon>
        <taxon>Meligethinae</taxon>
        <taxon>Brassicogethes</taxon>
    </lineage>
</organism>
<dbReference type="PROSITE" id="PS00233">
    <property type="entry name" value="CHIT_BIND_RR_1"/>
    <property type="match status" value="1"/>
</dbReference>
<evidence type="ECO:0000256" key="2">
    <source>
        <dbReference type="PROSITE-ProRule" id="PRU00497"/>
    </source>
</evidence>
<proteinExistence type="predicted"/>
<dbReference type="InterPro" id="IPR031311">
    <property type="entry name" value="CHIT_BIND_RR_consensus"/>
</dbReference>
<dbReference type="PANTHER" id="PTHR12236">
    <property type="entry name" value="STRUCTURAL CONTITUENT OF CUTICLE"/>
    <property type="match status" value="1"/>
</dbReference>
<gene>
    <name evidence="4" type="ORF">MELIAE_LOCUS7999</name>
</gene>
<dbReference type="PANTHER" id="PTHR12236:SF76">
    <property type="entry name" value="ADULT-SPECIFIC CUTICULAR PROTEIN ACP-20-LIKE PROTEIN"/>
    <property type="match status" value="1"/>
</dbReference>